<protein>
    <recommendedName>
        <fullName evidence="8">CvpA family protein</fullName>
    </recommendedName>
</protein>
<feature type="transmembrane region" description="Helical" evidence="5">
    <location>
        <begin position="159"/>
        <end position="179"/>
    </location>
</feature>
<feature type="transmembrane region" description="Helical" evidence="5">
    <location>
        <begin position="43"/>
        <end position="63"/>
    </location>
</feature>
<dbReference type="Proteomes" id="UP000285138">
    <property type="component" value="Unassembled WGS sequence"/>
</dbReference>
<evidence type="ECO:0000313" key="6">
    <source>
        <dbReference type="EMBL" id="RQD73898.1"/>
    </source>
</evidence>
<gene>
    <name evidence="6" type="ORF">D5R97_08495</name>
</gene>
<evidence type="ECO:0000256" key="4">
    <source>
        <dbReference type="ARBA" id="ARBA00023136"/>
    </source>
</evidence>
<evidence type="ECO:0008006" key="8">
    <source>
        <dbReference type="Google" id="ProtNLM"/>
    </source>
</evidence>
<feature type="transmembrane region" description="Helical" evidence="5">
    <location>
        <begin position="117"/>
        <end position="138"/>
    </location>
</feature>
<dbReference type="GO" id="GO:0009403">
    <property type="term" value="P:toxin biosynthetic process"/>
    <property type="evidence" value="ECO:0007669"/>
    <property type="project" value="InterPro"/>
</dbReference>
<evidence type="ECO:0000256" key="5">
    <source>
        <dbReference type="SAM" id="Phobius"/>
    </source>
</evidence>
<evidence type="ECO:0000313" key="7">
    <source>
        <dbReference type="Proteomes" id="UP000285138"/>
    </source>
</evidence>
<dbReference type="AlphaFoldDB" id="A0A424YAX1"/>
<comment type="subcellular location">
    <subcellularLocation>
        <location evidence="1">Membrane</location>
        <topology evidence="1">Multi-pass membrane protein</topology>
    </subcellularLocation>
</comment>
<dbReference type="InterPro" id="IPR003825">
    <property type="entry name" value="Colicin-V_CvpA"/>
</dbReference>
<dbReference type="GO" id="GO:0016020">
    <property type="term" value="C:membrane"/>
    <property type="evidence" value="ECO:0007669"/>
    <property type="project" value="UniProtKB-SubCell"/>
</dbReference>
<feature type="transmembrane region" description="Helical" evidence="5">
    <location>
        <begin position="20"/>
        <end position="36"/>
    </location>
</feature>
<dbReference type="Pfam" id="PF02674">
    <property type="entry name" value="Colicin_V"/>
    <property type="match status" value="1"/>
</dbReference>
<evidence type="ECO:0000256" key="1">
    <source>
        <dbReference type="ARBA" id="ARBA00004141"/>
    </source>
</evidence>
<keyword evidence="3 5" id="KW-1133">Transmembrane helix</keyword>
<organism evidence="6 7">
    <name type="scientific">Candidatus Syntrophonatronum acetioxidans</name>
    <dbReference type="NCBI Taxonomy" id="1795816"/>
    <lineage>
        <taxon>Bacteria</taxon>
        <taxon>Bacillati</taxon>
        <taxon>Bacillota</taxon>
        <taxon>Clostridia</taxon>
        <taxon>Eubacteriales</taxon>
        <taxon>Syntrophomonadaceae</taxon>
        <taxon>Candidatus Syntrophonatronum</taxon>
    </lineage>
</organism>
<proteinExistence type="predicted"/>
<keyword evidence="2 5" id="KW-0812">Transmembrane</keyword>
<accession>A0A424YAX1</accession>
<comment type="caution">
    <text evidence="6">The sequence shown here is derived from an EMBL/GenBank/DDBJ whole genome shotgun (WGS) entry which is preliminary data.</text>
</comment>
<evidence type="ECO:0000256" key="2">
    <source>
        <dbReference type="ARBA" id="ARBA00022692"/>
    </source>
</evidence>
<sequence>MKGVPLAPVPGGKGESLVNLTWFDAAALSFLCWGGVEGYLKGITLSIFNVLGWVAALVVAFYARTPLSFFVNQEYNLVPLLTRVISRRVDLPLQVGGFISPEGGSRGEFLYPWLAEALVNLLSFLAVFFLIIALLKILEGILSLKENRSIFLKNLISSLLGVLKNFLVIFALLYLILPLWEVVDSLPLEDIANSLTVTAINGLLKIIFPGY</sequence>
<keyword evidence="4 5" id="KW-0472">Membrane</keyword>
<evidence type="ECO:0000256" key="3">
    <source>
        <dbReference type="ARBA" id="ARBA00022989"/>
    </source>
</evidence>
<reference evidence="6 7" key="1">
    <citation type="submission" date="2018-08" db="EMBL/GenBank/DDBJ databases">
        <title>The metabolism and importance of syntrophic acetate oxidation coupled to methane or sulfide production in haloalkaline environments.</title>
        <authorList>
            <person name="Timmers P.H.A."/>
            <person name="Vavourakis C.D."/>
            <person name="Sorokin D.Y."/>
            <person name="Sinninghe Damste J.S."/>
            <person name="Muyzer G."/>
            <person name="Stams A.J.M."/>
            <person name="Plugge C.M."/>
        </authorList>
    </citation>
    <scope>NUCLEOTIDE SEQUENCE [LARGE SCALE GENOMIC DNA]</scope>
    <source>
        <strain evidence="6">MSAO_Bac1</strain>
    </source>
</reference>
<name>A0A424YAX1_9FIRM</name>
<dbReference type="EMBL" id="QZAA01000231">
    <property type="protein sequence ID" value="RQD73898.1"/>
    <property type="molecule type" value="Genomic_DNA"/>
</dbReference>